<proteinExistence type="predicted"/>
<gene>
    <name evidence="2" type="ORF">F1737_08025</name>
</gene>
<keyword evidence="3" id="KW-1185">Reference proteome</keyword>
<dbReference type="RefSeq" id="WP_317136062.1">
    <property type="nucleotide sequence ID" value="NZ_CP043875.1"/>
</dbReference>
<protein>
    <submittedName>
        <fullName evidence="2">Uncharacterized protein</fullName>
    </submittedName>
</protein>
<evidence type="ECO:0000256" key="1">
    <source>
        <dbReference type="SAM" id="MobiDB-lite"/>
    </source>
</evidence>
<organism evidence="2 3">
    <name type="scientific">Methanochimaera problematica</name>
    <dbReference type="NCBI Taxonomy" id="2609417"/>
    <lineage>
        <taxon>Archaea</taxon>
        <taxon>Methanobacteriati</taxon>
        <taxon>Methanobacteriota</taxon>
        <taxon>Stenosarchaea group</taxon>
        <taxon>Methanomicrobia</taxon>
        <taxon>Methanomicrobiales</taxon>
        <taxon>Methanomicrobiaceae</taxon>
        <taxon>Methanochimaera</taxon>
    </lineage>
</organism>
<dbReference type="AlphaFoldDB" id="A0AA97FE99"/>
<reference evidence="2 3" key="1">
    <citation type="submission" date="2019-09" db="EMBL/GenBank/DDBJ databases">
        <title>The complete genome of Methanoplanus sp. FWC-SCC4.</title>
        <authorList>
            <person name="Chen S.-C."/>
            <person name="Zhou Y.-Z."/>
            <person name="Lai M.-C."/>
        </authorList>
    </citation>
    <scope>NUCLEOTIDE SEQUENCE [LARGE SCALE GENOMIC DNA]</scope>
    <source>
        <strain evidence="2 3">FWC-SCC4</strain>
    </source>
</reference>
<evidence type="ECO:0000313" key="2">
    <source>
        <dbReference type="EMBL" id="WOF16639.1"/>
    </source>
</evidence>
<name>A0AA97FE99_9EURY</name>
<dbReference type="KEGG" id="mefw:F1737_08025"/>
<dbReference type="GeneID" id="85230102"/>
<feature type="region of interest" description="Disordered" evidence="1">
    <location>
        <begin position="42"/>
        <end position="72"/>
    </location>
</feature>
<dbReference type="Proteomes" id="UP001301797">
    <property type="component" value="Chromosome"/>
</dbReference>
<sequence>MKKLSDTVLDTDTLIQIPVAQKGGIDTINRGSPNQNRQTMMETAKITPTPNKIKPGFKKSEDKGRKRPGKYLKNQEVREIHISGTLKKEIIGKYPLYLIPVAVSGEVKAKRDRINEINIKRTGLHSYAITVISKVKGE</sequence>
<accession>A0AA97FE99</accession>
<evidence type="ECO:0000313" key="3">
    <source>
        <dbReference type="Proteomes" id="UP001301797"/>
    </source>
</evidence>
<dbReference type="EMBL" id="CP043875">
    <property type="protein sequence ID" value="WOF16639.1"/>
    <property type="molecule type" value="Genomic_DNA"/>
</dbReference>